<evidence type="ECO:0000313" key="7">
    <source>
        <dbReference type="Proteomes" id="UP000076609"/>
    </source>
</evidence>
<gene>
    <name evidence="6" type="ORF">AVT10_12150</name>
</gene>
<dbReference type="RefSeq" id="WP_066689412.1">
    <property type="nucleotide sequence ID" value="NZ_LQQO01000008.1"/>
</dbReference>
<organism evidence="6 7">
    <name type="scientific">Sphingomonas hankookensis</name>
    <dbReference type="NCBI Taxonomy" id="563996"/>
    <lineage>
        <taxon>Bacteria</taxon>
        <taxon>Pseudomonadati</taxon>
        <taxon>Pseudomonadota</taxon>
        <taxon>Alphaproteobacteria</taxon>
        <taxon>Sphingomonadales</taxon>
        <taxon>Sphingomonadaceae</taxon>
        <taxon>Sphingomonas</taxon>
    </lineage>
</organism>
<reference evidence="7" key="1">
    <citation type="submission" date="2016-01" db="EMBL/GenBank/DDBJ databases">
        <title>Draft genome of Chromobacterium sp. F49.</title>
        <authorList>
            <person name="Hong K.W."/>
        </authorList>
    </citation>
    <scope>NUCLEOTIDE SEQUENCE [LARGE SCALE GENOMIC DNA]</scope>
    <source>
        <strain evidence="7">CN3</strain>
    </source>
</reference>
<accession>A0ABR5YEG4</accession>
<dbReference type="Proteomes" id="UP000076609">
    <property type="component" value="Unassembled WGS sequence"/>
</dbReference>
<evidence type="ECO:0000256" key="2">
    <source>
        <dbReference type="ARBA" id="ARBA00022692"/>
    </source>
</evidence>
<evidence type="ECO:0000256" key="4">
    <source>
        <dbReference type="ARBA" id="ARBA00023136"/>
    </source>
</evidence>
<proteinExistence type="predicted"/>
<feature type="domain" description="TonB C-terminal" evidence="5">
    <location>
        <begin position="1"/>
        <end position="88"/>
    </location>
</feature>
<evidence type="ECO:0000256" key="3">
    <source>
        <dbReference type="ARBA" id="ARBA00022989"/>
    </source>
</evidence>
<dbReference type="Gene3D" id="3.30.1150.10">
    <property type="match status" value="1"/>
</dbReference>
<comment type="caution">
    <text evidence="6">The sequence shown here is derived from an EMBL/GenBank/DDBJ whole genome shotgun (WGS) entry which is preliminary data.</text>
</comment>
<keyword evidence="2" id="KW-0812">Transmembrane</keyword>
<dbReference type="EMBL" id="LQQO01000008">
    <property type="protein sequence ID" value="KZE16246.1"/>
    <property type="molecule type" value="Genomic_DNA"/>
</dbReference>
<dbReference type="NCBIfam" id="TIGR01352">
    <property type="entry name" value="tonB_Cterm"/>
    <property type="match status" value="1"/>
</dbReference>
<dbReference type="Pfam" id="PF03544">
    <property type="entry name" value="TonB_C"/>
    <property type="match status" value="1"/>
</dbReference>
<evidence type="ECO:0000259" key="5">
    <source>
        <dbReference type="PROSITE" id="PS52015"/>
    </source>
</evidence>
<name>A0ABR5YEG4_9SPHN</name>
<dbReference type="InterPro" id="IPR037682">
    <property type="entry name" value="TonB_C"/>
</dbReference>
<keyword evidence="4" id="KW-0472">Membrane</keyword>
<evidence type="ECO:0000313" key="6">
    <source>
        <dbReference type="EMBL" id="KZE16246.1"/>
    </source>
</evidence>
<evidence type="ECO:0000256" key="1">
    <source>
        <dbReference type="ARBA" id="ARBA00004167"/>
    </source>
</evidence>
<comment type="subcellular location">
    <subcellularLocation>
        <location evidence="1">Membrane</location>
        <topology evidence="1">Single-pass membrane protein</topology>
    </subcellularLocation>
</comment>
<keyword evidence="7" id="KW-1185">Reference proteome</keyword>
<keyword evidence="3" id="KW-1133">Transmembrane helix</keyword>
<dbReference type="PROSITE" id="PS52015">
    <property type="entry name" value="TONB_CTD"/>
    <property type="match status" value="1"/>
</dbReference>
<dbReference type="InterPro" id="IPR006260">
    <property type="entry name" value="TonB/TolA_C"/>
</dbReference>
<sequence length="88" mass="9791">MTGDDYPEVALRRGEEGVVKFAIDVDRRGRVEGCRILESAGASLDQATCRGLVTRLRFKPARDADGKAVAGVWQREMRWKLPGRSSDK</sequence>
<dbReference type="SUPFAM" id="SSF74653">
    <property type="entry name" value="TolA/TonB C-terminal domain"/>
    <property type="match status" value="1"/>
</dbReference>
<protein>
    <recommendedName>
        <fullName evidence="5">TonB C-terminal domain-containing protein</fullName>
    </recommendedName>
</protein>